<evidence type="ECO:0000256" key="4">
    <source>
        <dbReference type="ARBA" id="ARBA00022452"/>
    </source>
</evidence>
<dbReference type="GO" id="GO:0009279">
    <property type="term" value="C:cell outer membrane"/>
    <property type="evidence" value="ECO:0007669"/>
    <property type="project" value="UniProtKB-SubCell"/>
</dbReference>
<dbReference type="Gene3D" id="2.170.130.10">
    <property type="entry name" value="TonB-dependent receptor, plug domain"/>
    <property type="match status" value="1"/>
</dbReference>
<evidence type="ECO:0000256" key="15">
    <source>
        <dbReference type="RuleBase" id="RU003357"/>
    </source>
</evidence>
<dbReference type="Pfam" id="PF07715">
    <property type="entry name" value="Plug"/>
    <property type="match status" value="1"/>
</dbReference>
<evidence type="ECO:0000256" key="5">
    <source>
        <dbReference type="ARBA" id="ARBA00022496"/>
    </source>
</evidence>
<dbReference type="NCBIfam" id="TIGR01783">
    <property type="entry name" value="TonB-siderophor"/>
    <property type="match status" value="1"/>
</dbReference>
<keyword evidence="4 14" id="KW-1134">Transmembrane beta strand</keyword>
<keyword evidence="13 14" id="KW-0998">Cell outer membrane</keyword>
<dbReference type="InterPro" id="IPR000531">
    <property type="entry name" value="Beta-barrel_TonB"/>
</dbReference>
<evidence type="ECO:0000256" key="8">
    <source>
        <dbReference type="ARBA" id="ARBA00023004"/>
    </source>
</evidence>
<dbReference type="SUPFAM" id="SSF56935">
    <property type="entry name" value="Porins"/>
    <property type="match status" value="1"/>
</dbReference>
<keyword evidence="8" id="KW-0408">Iron</keyword>
<feature type="domain" description="Secretin/TonB short N-terminal" evidence="16">
    <location>
        <begin position="84"/>
        <end position="135"/>
    </location>
</feature>
<dbReference type="InterPro" id="IPR036942">
    <property type="entry name" value="Beta-barrel_TonB_sf"/>
</dbReference>
<keyword evidence="3 14" id="KW-0813">Transport</keyword>
<name>A0A0S4LKG0_9BACT</name>
<evidence type="ECO:0000256" key="13">
    <source>
        <dbReference type="ARBA" id="ARBA00023237"/>
    </source>
</evidence>
<dbReference type="Gene3D" id="2.40.170.20">
    <property type="entry name" value="TonB-dependent receptor, beta-barrel domain"/>
    <property type="match status" value="1"/>
</dbReference>
<dbReference type="SMART" id="SM00965">
    <property type="entry name" value="STN"/>
    <property type="match status" value="1"/>
</dbReference>
<dbReference type="InterPro" id="IPR011662">
    <property type="entry name" value="Secretin/TonB_short_N"/>
</dbReference>
<comment type="similarity">
    <text evidence="2 14 15">Belongs to the TonB-dependent receptor family.</text>
</comment>
<keyword evidence="12" id="KW-0675">Receptor</keyword>
<dbReference type="Pfam" id="PF07660">
    <property type="entry name" value="STN"/>
    <property type="match status" value="1"/>
</dbReference>
<gene>
    <name evidence="17" type="ORF">COMA1_30367</name>
</gene>
<keyword evidence="6 14" id="KW-0812">Transmembrane</keyword>
<comment type="subcellular location">
    <subcellularLocation>
        <location evidence="1 14">Cell outer membrane</location>
        <topology evidence="1 14">Multi-pass membrane protein</topology>
    </subcellularLocation>
</comment>
<keyword evidence="11 14" id="KW-0472">Membrane</keyword>
<dbReference type="RefSeq" id="WP_090749529.1">
    <property type="nucleotide sequence ID" value="NZ_CZQA01000009.1"/>
</dbReference>
<evidence type="ECO:0000256" key="6">
    <source>
        <dbReference type="ARBA" id="ARBA00022692"/>
    </source>
</evidence>
<dbReference type="FunFam" id="2.40.170.20:FF:000005">
    <property type="entry name" value="TonB-dependent siderophore receptor"/>
    <property type="match status" value="1"/>
</dbReference>
<dbReference type="CDD" id="cd01347">
    <property type="entry name" value="ligand_gated_channel"/>
    <property type="match status" value="1"/>
</dbReference>
<dbReference type="InterPro" id="IPR039426">
    <property type="entry name" value="TonB-dep_rcpt-like"/>
</dbReference>
<evidence type="ECO:0000313" key="17">
    <source>
        <dbReference type="EMBL" id="CUS37016.1"/>
    </source>
</evidence>
<keyword evidence="10 15" id="KW-0798">TonB box</keyword>
<keyword evidence="7" id="KW-0732">Signal</keyword>
<sequence length="871" mass="96162">MEQRDLHTNKYVAPDKARRARWAYSCAQPVSLTLFIFTCITMAASTVLAQDSVTLEPPRATATFNIAAQPLGAALNSFAEVTGWQVSVPSELVSGMSVSGISGSHTPEEALQTLLAGTGLTYRVTGTRAVTLVPGAVAPAVAPPILAEEKKVFPESPGEPIGTVSQKPIKLPEVMVKETRERKDSAYTAQDTSTALRIPVPLHDTPRSIQTVTRQVIEDQRIIRLDEALLNVSGVSQFSSQGGQGGNFMIRGFASQFNVFKNGFRDDSFFSSRSQRDIINIESIEVVKSPPSYLYGRSDPGGMIHQITKAPLKDPYYAAEMILGNYDLYRPQIDIGGPLNESKTLTYRFNGMYENAGSYREGVRSERIFLAPTFGWELGPRTTFRFEAEYLYDNRPIDRGLVAIGGGVASIPINNFLGDPSRKLETNHGKATLTFLHDFNDMFRWRTAFRAAVARSRYNSMESWFLIGDENEGNLNLARFVIPTVTQSHYLQNELHGKFATGPLAHKTIVGVEVGREVASESAFSDFGGDTTTPGAFSFINIFNTRNRFFLDTPLSKFSNSKTVNNILGFYFGDHVSLLDNLHLHGGGRFDYFKQDLTNRPTDDTPDTTHTSQTELAFSPSIGLTYQPWKPIALFANYTESFAPQEPGLRSATGGTFAPERGKAVEGGVKFQSPDNRLRATLAAFHIKKRNVLTGDPLSGFVFSVPTGEQRSQGIEFDVAGRILPGWDIIANYAYTDARVTEDNVFLVGSRVPNSALHQGRVWSTYFVQDGPLKGLGVGLGMFAQGKRNGVFQCTDPANCQASFELPGYARMDAAVYYRKPEFFTRTNLLASINFTNLLDQRYFSGTQNFREIVYTGAPFTVIGSLKFEFM</sequence>
<evidence type="ECO:0000256" key="7">
    <source>
        <dbReference type="ARBA" id="ARBA00022729"/>
    </source>
</evidence>
<evidence type="ECO:0000256" key="1">
    <source>
        <dbReference type="ARBA" id="ARBA00004571"/>
    </source>
</evidence>
<protein>
    <submittedName>
        <fullName evidence="17">Putative Ferric iron uptake protein</fullName>
    </submittedName>
</protein>
<dbReference type="STRING" id="1742972.COMA1_30367"/>
<dbReference type="GO" id="GO:0038023">
    <property type="term" value="F:signaling receptor activity"/>
    <property type="evidence" value="ECO:0007669"/>
    <property type="project" value="InterPro"/>
</dbReference>
<dbReference type="InterPro" id="IPR010105">
    <property type="entry name" value="TonB_sidphr_rcpt"/>
</dbReference>
<organism evidence="17 18">
    <name type="scientific">Candidatus Nitrospira nitrosa</name>
    <dbReference type="NCBI Taxonomy" id="1742972"/>
    <lineage>
        <taxon>Bacteria</taxon>
        <taxon>Pseudomonadati</taxon>
        <taxon>Nitrospirota</taxon>
        <taxon>Nitrospiria</taxon>
        <taxon>Nitrospirales</taxon>
        <taxon>Nitrospiraceae</taxon>
        <taxon>Nitrospira</taxon>
    </lineage>
</organism>
<evidence type="ECO:0000256" key="11">
    <source>
        <dbReference type="ARBA" id="ARBA00023136"/>
    </source>
</evidence>
<reference evidence="17 18" key="1">
    <citation type="submission" date="2015-10" db="EMBL/GenBank/DDBJ databases">
        <authorList>
            <person name="Gilbert D.G."/>
        </authorList>
    </citation>
    <scope>NUCLEOTIDE SEQUENCE [LARGE SCALE GENOMIC DNA]</scope>
    <source>
        <strain evidence="17">COMA1</strain>
    </source>
</reference>
<dbReference type="GO" id="GO:0015891">
    <property type="term" value="P:siderophore transport"/>
    <property type="evidence" value="ECO:0007669"/>
    <property type="project" value="InterPro"/>
</dbReference>
<dbReference type="PANTHER" id="PTHR32552">
    <property type="entry name" value="FERRICHROME IRON RECEPTOR-RELATED"/>
    <property type="match status" value="1"/>
</dbReference>
<dbReference type="InterPro" id="IPR037066">
    <property type="entry name" value="Plug_dom_sf"/>
</dbReference>
<evidence type="ECO:0000256" key="3">
    <source>
        <dbReference type="ARBA" id="ARBA00022448"/>
    </source>
</evidence>
<dbReference type="EMBL" id="CZQA01000009">
    <property type="protein sequence ID" value="CUS37016.1"/>
    <property type="molecule type" value="Genomic_DNA"/>
</dbReference>
<dbReference type="InterPro" id="IPR012910">
    <property type="entry name" value="Plug_dom"/>
</dbReference>
<keyword evidence="9" id="KW-0406">Ion transport</keyword>
<dbReference type="PROSITE" id="PS52016">
    <property type="entry name" value="TONB_DEPENDENT_REC_3"/>
    <property type="match status" value="1"/>
</dbReference>
<keyword evidence="5" id="KW-0410">Iron transport</keyword>
<dbReference type="Gene3D" id="3.55.50.30">
    <property type="match status" value="1"/>
</dbReference>
<dbReference type="OrthoDB" id="9790771at2"/>
<dbReference type="GO" id="GO:0015344">
    <property type="term" value="F:siderophore uptake transmembrane transporter activity"/>
    <property type="evidence" value="ECO:0007669"/>
    <property type="project" value="TreeGrafter"/>
</dbReference>
<evidence type="ECO:0000256" key="10">
    <source>
        <dbReference type="ARBA" id="ARBA00023077"/>
    </source>
</evidence>
<evidence type="ECO:0000256" key="2">
    <source>
        <dbReference type="ARBA" id="ARBA00009810"/>
    </source>
</evidence>
<dbReference type="Pfam" id="PF00593">
    <property type="entry name" value="TonB_dep_Rec_b-barrel"/>
    <property type="match status" value="1"/>
</dbReference>
<proteinExistence type="inferred from homology"/>
<evidence type="ECO:0000313" key="18">
    <source>
        <dbReference type="Proteomes" id="UP000199032"/>
    </source>
</evidence>
<dbReference type="PANTHER" id="PTHR32552:SF68">
    <property type="entry name" value="FERRICHROME OUTER MEMBRANE TRANSPORTER_PHAGE RECEPTOR"/>
    <property type="match status" value="1"/>
</dbReference>
<dbReference type="Proteomes" id="UP000199032">
    <property type="component" value="Unassembled WGS sequence"/>
</dbReference>
<evidence type="ECO:0000256" key="14">
    <source>
        <dbReference type="PROSITE-ProRule" id="PRU01360"/>
    </source>
</evidence>
<accession>A0A0S4LKG0</accession>
<evidence type="ECO:0000256" key="12">
    <source>
        <dbReference type="ARBA" id="ARBA00023170"/>
    </source>
</evidence>
<evidence type="ECO:0000256" key="9">
    <source>
        <dbReference type="ARBA" id="ARBA00023065"/>
    </source>
</evidence>
<keyword evidence="18" id="KW-1185">Reference proteome</keyword>
<evidence type="ECO:0000259" key="16">
    <source>
        <dbReference type="SMART" id="SM00965"/>
    </source>
</evidence>
<dbReference type="AlphaFoldDB" id="A0A0S4LKG0"/>